<evidence type="ECO:0000313" key="13">
    <source>
        <dbReference type="Proteomes" id="UP001161422"/>
    </source>
</evidence>
<reference evidence="12" key="1">
    <citation type="journal article" date="2014" name="Int. J. Syst. Evol. Microbiol.">
        <title>Complete genome sequence of Corynebacterium casei LMG S-19264T (=DSM 44701T), isolated from a smear-ripened cheese.</title>
        <authorList>
            <consortium name="US DOE Joint Genome Institute (JGI-PGF)"/>
            <person name="Walter F."/>
            <person name="Albersmeier A."/>
            <person name="Kalinowski J."/>
            <person name="Ruckert C."/>
        </authorList>
    </citation>
    <scope>NUCLEOTIDE SEQUENCE</scope>
    <source>
        <strain evidence="12">NBRC 101628</strain>
    </source>
</reference>
<evidence type="ECO:0000256" key="5">
    <source>
        <dbReference type="ARBA" id="ARBA00022723"/>
    </source>
</evidence>
<evidence type="ECO:0000256" key="6">
    <source>
        <dbReference type="ARBA" id="ARBA00022729"/>
    </source>
</evidence>
<keyword evidence="13" id="KW-1185">Reference proteome</keyword>
<comment type="similarity">
    <text evidence="2">Belongs to the cytochrome c-552 family.</text>
</comment>
<feature type="signal peptide" evidence="11">
    <location>
        <begin position="1"/>
        <end position="17"/>
    </location>
</feature>
<dbReference type="EMBL" id="BSNC01000004">
    <property type="protein sequence ID" value="GLP96151.1"/>
    <property type="molecule type" value="Genomic_DNA"/>
</dbReference>
<comment type="subcellular location">
    <subcellularLocation>
        <location evidence="1">Cell envelope</location>
    </subcellularLocation>
</comment>
<sequence>MKLQKLAIALAVSAVLAGCSDDDVTEVNCGEGSTLIDNVCVVDPVEPVDPVECGEGTIKDEETNTCVIPPSTGPVDYYNSDNWETINPDVYASWASTANNTPEGGPTDLLEKNPVLVTAWAGYGFAKDYNRARGHHFALTDVIKSLRTGAPVVGHDGEVVGEAMAASCWSCKSTDVSRMYDLVGEARFANQSWSTWGHEMANTIGCADCHELGEDKLRLSRPYTARDLAKVGLTFEEQNHLDQGSQTCAQCHVEYYFDGTDSKKVKYPWDHWVPGEKTNYAAVVEYAGNDGLYEGYSAEAQLAYFDKIGFKDWTNAISGTPNLKTQHPEYENVVDKDSGMHQDFGCVSCHMTKMTNSEDQEYSNHNVRFDLDNVPSDCTGCHTVGGSNDLKTKMADRKAEITEIRFGENGVDARLNEVHFKAQAIWTAKGVKGIDTGATIAEAKANYEAALPSDAEMKNLLTMIRNAQWFWDSATASHGIHAHNFDEAKRLLTKAGTLLDAAIVEADKLLEDHGSTFTYDATNYDSKSKVQPLAGLDLEKMQSDKAEFIEKRVEKEWPHTLK</sequence>
<dbReference type="Pfam" id="PF02335">
    <property type="entry name" value="Cytochrom_C552"/>
    <property type="match status" value="1"/>
</dbReference>
<dbReference type="GO" id="GO:0042279">
    <property type="term" value="F:nitrite reductase (cytochrome, ammonia-forming) activity"/>
    <property type="evidence" value="ECO:0007669"/>
    <property type="project" value="UniProtKB-EC"/>
</dbReference>
<evidence type="ECO:0000256" key="11">
    <source>
        <dbReference type="SAM" id="SignalP"/>
    </source>
</evidence>
<keyword evidence="4" id="KW-0349">Heme</keyword>
<evidence type="ECO:0000256" key="4">
    <source>
        <dbReference type="ARBA" id="ARBA00022617"/>
    </source>
</evidence>
<dbReference type="RefSeq" id="WP_095505402.1">
    <property type="nucleotide sequence ID" value="NZ_BSNC01000004.1"/>
</dbReference>
<reference evidence="12" key="2">
    <citation type="submission" date="2023-01" db="EMBL/GenBank/DDBJ databases">
        <title>Draft genome sequence of Paraferrimonas sedimenticola strain NBRC 101628.</title>
        <authorList>
            <person name="Sun Q."/>
            <person name="Mori K."/>
        </authorList>
    </citation>
    <scope>NUCLEOTIDE SEQUENCE</scope>
    <source>
        <strain evidence="12">NBRC 101628</strain>
    </source>
</reference>
<dbReference type="SUPFAM" id="SSF48695">
    <property type="entry name" value="Multiheme cytochromes"/>
    <property type="match status" value="1"/>
</dbReference>
<dbReference type="AlphaFoldDB" id="A0AA37RVQ8"/>
<evidence type="ECO:0000256" key="9">
    <source>
        <dbReference type="ARBA" id="ARBA00023004"/>
    </source>
</evidence>
<evidence type="ECO:0000256" key="7">
    <source>
        <dbReference type="ARBA" id="ARBA00022837"/>
    </source>
</evidence>
<evidence type="ECO:0000256" key="3">
    <source>
        <dbReference type="ARBA" id="ARBA00011887"/>
    </source>
</evidence>
<evidence type="ECO:0000313" key="12">
    <source>
        <dbReference type="EMBL" id="GLP96151.1"/>
    </source>
</evidence>
<protein>
    <recommendedName>
        <fullName evidence="3">nitrite reductase (cytochrome; ammonia-forming)</fullName>
        <ecNumber evidence="3">1.7.2.2</ecNumber>
    </recommendedName>
</protein>
<dbReference type="GO" id="GO:0046872">
    <property type="term" value="F:metal ion binding"/>
    <property type="evidence" value="ECO:0007669"/>
    <property type="project" value="UniProtKB-KW"/>
</dbReference>
<keyword evidence="7" id="KW-0106">Calcium</keyword>
<keyword evidence="8" id="KW-0560">Oxidoreductase</keyword>
<accession>A0AA37RVQ8</accession>
<organism evidence="12 13">
    <name type="scientific">Paraferrimonas sedimenticola</name>
    <dbReference type="NCBI Taxonomy" id="375674"/>
    <lineage>
        <taxon>Bacteria</taxon>
        <taxon>Pseudomonadati</taxon>
        <taxon>Pseudomonadota</taxon>
        <taxon>Gammaproteobacteria</taxon>
        <taxon>Alteromonadales</taxon>
        <taxon>Ferrimonadaceae</taxon>
        <taxon>Paraferrimonas</taxon>
    </lineage>
</organism>
<dbReference type="Gene3D" id="1.20.140.10">
    <property type="entry name" value="Butyryl-CoA Dehydrogenase, subunit A, domain 3"/>
    <property type="match status" value="1"/>
</dbReference>
<dbReference type="EC" id="1.7.2.2" evidence="3"/>
<dbReference type="PANTHER" id="PTHR30633:SF0">
    <property type="entry name" value="CYTOCHROME C-552"/>
    <property type="match status" value="1"/>
</dbReference>
<evidence type="ECO:0000256" key="10">
    <source>
        <dbReference type="ARBA" id="ARBA00049131"/>
    </source>
</evidence>
<keyword evidence="5" id="KW-0479">Metal-binding</keyword>
<dbReference type="GO" id="GO:0030288">
    <property type="term" value="C:outer membrane-bounded periplasmic space"/>
    <property type="evidence" value="ECO:0007669"/>
    <property type="project" value="TreeGrafter"/>
</dbReference>
<feature type="chain" id="PRO_5041291131" description="nitrite reductase (cytochrome; ammonia-forming)" evidence="11">
    <location>
        <begin position="18"/>
        <end position="562"/>
    </location>
</feature>
<evidence type="ECO:0000256" key="2">
    <source>
        <dbReference type="ARBA" id="ARBA00009288"/>
    </source>
</evidence>
<gene>
    <name evidence="12" type="primary">nrfA_3</name>
    <name evidence="12" type="ORF">GCM10007895_14570</name>
</gene>
<comment type="caution">
    <text evidence="12">The sequence shown here is derived from an EMBL/GenBank/DDBJ whole genome shotgun (WGS) entry which is preliminary data.</text>
</comment>
<dbReference type="Proteomes" id="UP001161422">
    <property type="component" value="Unassembled WGS sequence"/>
</dbReference>
<dbReference type="InterPro" id="IPR036280">
    <property type="entry name" value="Multihaem_cyt_sf"/>
</dbReference>
<name>A0AA37RVQ8_9GAMM</name>
<keyword evidence="6 11" id="KW-0732">Signal</keyword>
<proteinExistence type="inferred from homology"/>
<comment type="catalytic activity">
    <reaction evidence="10">
        <text>6 Fe(III)-[cytochrome c] + NH4(+) + 2 H2O = 6 Fe(II)-[cytochrome c] + nitrite + 8 H(+)</text>
        <dbReference type="Rhea" id="RHEA:13089"/>
        <dbReference type="Rhea" id="RHEA-COMP:10350"/>
        <dbReference type="Rhea" id="RHEA-COMP:14399"/>
        <dbReference type="ChEBI" id="CHEBI:15377"/>
        <dbReference type="ChEBI" id="CHEBI:15378"/>
        <dbReference type="ChEBI" id="CHEBI:16301"/>
        <dbReference type="ChEBI" id="CHEBI:28938"/>
        <dbReference type="ChEBI" id="CHEBI:29033"/>
        <dbReference type="ChEBI" id="CHEBI:29034"/>
        <dbReference type="EC" id="1.7.2.2"/>
    </reaction>
</comment>
<dbReference type="InterPro" id="IPR003321">
    <property type="entry name" value="Cyt_c552"/>
</dbReference>
<dbReference type="GO" id="GO:0019645">
    <property type="term" value="P:anaerobic electron transport chain"/>
    <property type="evidence" value="ECO:0007669"/>
    <property type="project" value="TreeGrafter"/>
</dbReference>
<dbReference type="Gene3D" id="1.10.1130.10">
    <property type="entry name" value="Flavocytochrome C3, Chain A"/>
    <property type="match status" value="1"/>
</dbReference>
<evidence type="ECO:0000256" key="8">
    <source>
        <dbReference type="ARBA" id="ARBA00023002"/>
    </source>
</evidence>
<dbReference type="PANTHER" id="PTHR30633">
    <property type="entry name" value="CYTOCHROME C-552 RESPIRATORY NITRITE REDUCTASE"/>
    <property type="match status" value="1"/>
</dbReference>
<keyword evidence="9" id="KW-0408">Iron</keyword>
<evidence type="ECO:0000256" key="1">
    <source>
        <dbReference type="ARBA" id="ARBA00004196"/>
    </source>
</evidence>
<dbReference type="PROSITE" id="PS51257">
    <property type="entry name" value="PROKAR_LIPOPROTEIN"/>
    <property type="match status" value="1"/>
</dbReference>
<dbReference type="GO" id="GO:0020037">
    <property type="term" value="F:heme binding"/>
    <property type="evidence" value="ECO:0007669"/>
    <property type="project" value="TreeGrafter"/>
</dbReference>